<organism evidence="6 7">
    <name type="scientific">Novymonas esmeraldas</name>
    <dbReference type="NCBI Taxonomy" id="1808958"/>
    <lineage>
        <taxon>Eukaryota</taxon>
        <taxon>Discoba</taxon>
        <taxon>Euglenozoa</taxon>
        <taxon>Kinetoplastea</taxon>
        <taxon>Metakinetoplastina</taxon>
        <taxon>Trypanosomatida</taxon>
        <taxon>Trypanosomatidae</taxon>
        <taxon>Novymonas</taxon>
    </lineage>
</organism>
<dbReference type="GO" id="GO:0051537">
    <property type="term" value="F:2 iron, 2 sulfur cluster binding"/>
    <property type="evidence" value="ECO:0007669"/>
    <property type="project" value="UniProtKB-KW"/>
</dbReference>
<reference evidence="6 7" key="1">
    <citation type="journal article" date="2021" name="MBio">
        <title>A New Model Trypanosomatid, Novymonas esmeraldas: Genomic Perception of Its 'Candidatus Pandoraea novymonadis' Endosymbiont.</title>
        <authorList>
            <person name="Zakharova A."/>
            <person name="Saura A."/>
            <person name="Butenko A."/>
            <person name="Podesvova L."/>
            <person name="Warmusova S."/>
            <person name="Kostygov A.Y."/>
            <person name="Nenarokova A."/>
            <person name="Lukes J."/>
            <person name="Opperdoes F.R."/>
            <person name="Yurchenko V."/>
        </authorList>
    </citation>
    <scope>NUCLEOTIDE SEQUENCE [LARGE SCALE GENOMIC DNA]</scope>
    <source>
        <strain evidence="6 7">E262AT.01</strain>
    </source>
</reference>
<evidence type="ECO:0000259" key="5">
    <source>
        <dbReference type="PROSITE" id="PS51296"/>
    </source>
</evidence>
<sequence length="194" mass="21850">MPVHQYEGWSYERLRQQRNRAHFLLEDPYRYVTVLLVSKRGRPEELKCIDSPCYHAAGPLGEGDIVEIEDLLCLRCPWHRYLVNIENGEEVFLEVDEAAGQGTGLVGRHQPLPTYPMLSADPSAEGVTVVRGKSVQRVHRTWLEEASGILSIEVAEEAVMRRHPVKSDSPASSVKNGGICMQIFDIKSRGLDKL</sequence>
<evidence type="ECO:0000256" key="4">
    <source>
        <dbReference type="ARBA" id="ARBA00023014"/>
    </source>
</evidence>
<dbReference type="Pfam" id="PF22543">
    <property type="entry name" value="Rieske_4"/>
    <property type="match status" value="1"/>
</dbReference>
<dbReference type="Gene3D" id="2.102.10.10">
    <property type="entry name" value="Rieske [2Fe-2S] iron-sulphur domain"/>
    <property type="match status" value="1"/>
</dbReference>
<dbReference type="SUPFAM" id="SSF50022">
    <property type="entry name" value="ISP domain"/>
    <property type="match status" value="1"/>
</dbReference>
<proteinExistence type="predicted"/>
<accession>A0AAW0F5S5</accession>
<evidence type="ECO:0000256" key="3">
    <source>
        <dbReference type="ARBA" id="ARBA00023004"/>
    </source>
</evidence>
<evidence type="ECO:0000256" key="2">
    <source>
        <dbReference type="ARBA" id="ARBA00022723"/>
    </source>
</evidence>
<name>A0AAW0F5S5_9TRYP</name>
<dbReference type="FunFam" id="2.102.10.10:FF:000034">
    <property type="entry name" value="Uncharacterized protein"/>
    <property type="match status" value="1"/>
</dbReference>
<dbReference type="GO" id="GO:0046872">
    <property type="term" value="F:metal ion binding"/>
    <property type="evidence" value="ECO:0007669"/>
    <property type="project" value="UniProtKB-KW"/>
</dbReference>
<dbReference type="InterPro" id="IPR054716">
    <property type="entry name" value="Sol_Rieske_ferrdox_dom"/>
</dbReference>
<dbReference type="Proteomes" id="UP001430356">
    <property type="component" value="Unassembled WGS sequence"/>
</dbReference>
<protein>
    <recommendedName>
        <fullName evidence="5">Rieske domain-containing protein</fullName>
    </recommendedName>
</protein>
<dbReference type="AlphaFoldDB" id="A0AAW0F5S5"/>
<keyword evidence="1" id="KW-0001">2Fe-2S</keyword>
<gene>
    <name evidence="6" type="ORF">NESM_000103600</name>
</gene>
<keyword evidence="3" id="KW-0408">Iron</keyword>
<dbReference type="EMBL" id="JAECZO010000006">
    <property type="protein sequence ID" value="KAK7200487.1"/>
    <property type="molecule type" value="Genomic_DNA"/>
</dbReference>
<keyword evidence="7" id="KW-1185">Reference proteome</keyword>
<dbReference type="PANTHER" id="PTHR21496:SF1">
    <property type="entry name" value="RIESKE DOMAIN-CONTAINING PROTEIN"/>
    <property type="match status" value="1"/>
</dbReference>
<dbReference type="PROSITE" id="PS51296">
    <property type="entry name" value="RIESKE"/>
    <property type="match status" value="1"/>
</dbReference>
<evidence type="ECO:0000313" key="6">
    <source>
        <dbReference type="EMBL" id="KAK7200487.1"/>
    </source>
</evidence>
<keyword evidence="4" id="KW-0411">Iron-sulfur</keyword>
<comment type="caution">
    <text evidence="6">The sequence shown here is derived from an EMBL/GenBank/DDBJ whole genome shotgun (WGS) entry which is preliminary data.</text>
</comment>
<dbReference type="InterPro" id="IPR017941">
    <property type="entry name" value="Rieske_2Fe-2S"/>
</dbReference>
<dbReference type="PANTHER" id="PTHR21496">
    <property type="entry name" value="FERREDOXIN-RELATED"/>
    <property type="match status" value="1"/>
</dbReference>
<dbReference type="InterPro" id="IPR036922">
    <property type="entry name" value="Rieske_2Fe-2S_sf"/>
</dbReference>
<evidence type="ECO:0000256" key="1">
    <source>
        <dbReference type="ARBA" id="ARBA00022714"/>
    </source>
</evidence>
<keyword evidence="2" id="KW-0479">Metal-binding</keyword>
<feature type="domain" description="Rieske" evidence="5">
    <location>
        <begin position="40"/>
        <end position="79"/>
    </location>
</feature>
<evidence type="ECO:0000313" key="7">
    <source>
        <dbReference type="Proteomes" id="UP001430356"/>
    </source>
</evidence>